<evidence type="ECO:0000256" key="1">
    <source>
        <dbReference type="ARBA" id="ARBA00004155"/>
    </source>
</evidence>
<dbReference type="AlphaFoldDB" id="A0A7L1EG01"/>
<evidence type="ECO:0000256" key="6">
    <source>
        <dbReference type="ARBA" id="ARBA00023136"/>
    </source>
</evidence>
<evidence type="ECO:0000256" key="18">
    <source>
        <dbReference type="ARBA" id="ARBA00044912"/>
    </source>
</evidence>
<evidence type="ECO:0000256" key="16">
    <source>
        <dbReference type="ARBA" id="ARBA00044900"/>
    </source>
</evidence>
<comment type="catalytic activity">
    <reaction evidence="12">
        <text>L-lysyl-L-alpha-amino acid(out) = L-lysyl-L-alpha-amino acid(in)</text>
        <dbReference type="Rhea" id="RHEA:79387"/>
        <dbReference type="ChEBI" id="CHEBI:229965"/>
    </reaction>
</comment>
<evidence type="ECO:0000256" key="14">
    <source>
        <dbReference type="ARBA" id="ARBA00044898"/>
    </source>
</evidence>
<evidence type="ECO:0000256" key="9">
    <source>
        <dbReference type="ARBA" id="ARBA00044878"/>
    </source>
</evidence>
<dbReference type="InterPro" id="IPR036259">
    <property type="entry name" value="MFS_trans_sf"/>
</dbReference>
<dbReference type="EMBL" id="VXBF01011098">
    <property type="protein sequence ID" value="NXM88008.1"/>
    <property type="molecule type" value="Genomic_DNA"/>
</dbReference>
<comment type="catalytic activity">
    <reaction evidence="11">
        <text>L-alpha-aminoacyl-L-histidine(out) = L-alpha-aminoacyl-L-histidine(in)</text>
        <dbReference type="Rhea" id="RHEA:79375"/>
        <dbReference type="ChEBI" id="CHEBI:229967"/>
    </reaction>
</comment>
<comment type="catalytic activity">
    <reaction evidence="20">
        <text>L-lysyl-glycine(out) = L-lysyl-glycine(in)</text>
        <dbReference type="Rhea" id="RHEA:79407"/>
        <dbReference type="ChEBI" id="CHEBI:191202"/>
    </reaction>
</comment>
<evidence type="ECO:0000256" key="19">
    <source>
        <dbReference type="ARBA" id="ARBA00044919"/>
    </source>
</evidence>
<gene>
    <name evidence="26" type="primary">Mfsd1</name>
    <name evidence="26" type="ORF">OENOEN_R07028</name>
</gene>
<comment type="similarity">
    <text evidence="2">Belongs to the major facilitator superfamily.</text>
</comment>
<evidence type="ECO:0000256" key="12">
    <source>
        <dbReference type="ARBA" id="ARBA00044891"/>
    </source>
</evidence>
<evidence type="ECO:0000256" key="13">
    <source>
        <dbReference type="ARBA" id="ARBA00044893"/>
    </source>
</evidence>
<comment type="catalytic activity">
    <reaction evidence="16">
        <text>L-lysyl-L-lysine(out) = L-lysyl-L-lysine(in)</text>
        <dbReference type="Rhea" id="RHEA:79403"/>
        <dbReference type="ChEBI" id="CHEBI:229956"/>
    </reaction>
</comment>
<feature type="non-terminal residue" evidence="26">
    <location>
        <position position="1"/>
    </location>
</feature>
<evidence type="ECO:0000256" key="25">
    <source>
        <dbReference type="SAM" id="Phobius"/>
    </source>
</evidence>
<feature type="transmembrane region" description="Helical" evidence="25">
    <location>
        <begin position="77"/>
        <end position="100"/>
    </location>
</feature>
<evidence type="ECO:0000256" key="2">
    <source>
        <dbReference type="ARBA" id="ARBA00008335"/>
    </source>
</evidence>
<feature type="transmembrane region" description="Helical" evidence="25">
    <location>
        <begin position="112"/>
        <end position="135"/>
    </location>
</feature>
<keyword evidence="7" id="KW-0458">Lysosome</keyword>
<name>A0A7L1EG01_OENON</name>
<comment type="subcellular location">
    <subcellularLocation>
        <location evidence="1">Lysosome membrane</location>
        <topology evidence="1">Multi-pass membrane protein</topology>
    </subcellularLocation>
</comment>
<sequence>MADEERALLGAEGGDGGGGSPGPPCGLAAACDPRRLPHRLLVLALMCFLGFGSYFCYDNPAALQTQVQRDMKVNTAQFMALYAWYSWPNVVLCFFGGFLIDRVFGIRLGTIIFSIFVCAGQVVFALGALFNTFWLMEVGRFIFGIGGESLAVAQNTYAVSWFKGKELNLVFGLQLSMARIGSTVNMNIMGWIYSRVQDLLGSAGPSTLGLALLIGGVTCVFSLSCALILAYLDRRAEKLLCKEQGKTGEVIKLTDVKDFSLSLWLIFVICVCYYAAVFPFIGLGKVFFIEKFRFSPQEASAINSIVYIISAPMSPVFGLLVDKVGKNIIWVLCAVLTTLGSHILLAFTFWNPWIAMVTAGTPGSFLGGNPNACAEQRAECCCCCPSMQSIQNLGLAVIAIAAGMILDTRGYLFLEVFFSACVCLSLIAVVMLYFVNHLSGGDLNWSAKKRAKLQKAAASEAEEQERLRRQNEDDLAKLLPKADAFSFRNKYLSKLGAQVSLTGVLIKNQNNEG</sequence>
<keyword evidence="27" id="KW-1185">Reference proteome</keyword>
<dbReference type="PANTHER" id="PTHR23512:SF3">
    <property type="entry name" value="MAJOR FACILITATOR SUPERFAMILY DOMAIN-CONTAINING PROTEIN 1"/>
    <property type="match status" value="1"/>
</dbReference>
<dbReference type="SUPFAM" id="SSF103473">
    <property type="entry name" value="MFS general substrate transporter"/>
    <property type="match status" value="1"/>
</dbReference>
<comment type="catalytic activity">
    <reaction evidence="15">
        <text>L-arginyl-L-alpha-amino acid(out) = L-arginyl-L-alpha-amino acid(in)</text>
        <dbReference type="Rhea" id="RHEA:79371"/>
        <dbReference type="ChEBI" id="CHEBI:84315"/>
    </reaction>
</comment>
<feature type="transmembrane region" description="Helical" evidence="25">
    <location>
        <begin position="261"/>
        <end position="281"/>
    </location>
</feature>
<dbReference type="InterPro" id="IPR011701">
    <property type="entry name" value="MFS"/>
</dbReference>
<feature type="non-terminal residue" evidence="26">
    <location>
        <position position="513"/>
    </location>
</feature>
<comment type="subunit">
    <text evidence="24">Homodimer. Interacts with lysosomal protein GLMP (via lumenal domain); the interaction starts while both proteins are still in the endoplasmic reticulum and is required for stabilization of MFSD1 in lysosomes but has no direct effect on its targeting to lysosomes or transporter activity.</text>
</comment>
<comment type="catalytic activity">
    <reaction evidence="18">
        <text>L-histidyl-L-alpha-amino acid(out) = L-histidyl-L-alpha-amino acid(in)</text>
        <dbReference type="Rhea" id="RHEA:79379"/>
        <dbReference type="ChEBI" id="CHEBI:229964"/>
    </reaction>
</comment>
<keyword evidence="6 25" id="KW-0472">Membrane</keyword>
<evidence type="ECO:0000256" key="24">
    <source>
        <dbReference type="ARBA" id="ARBA00046376"/>
    </source>
</evidence>
<reference evidence="26 27" key="1">
    <citation type="submission" date="2019-09" db="EMBL/GenBank/DDBJ databases">
        <title>Bird 10,000 Genomes (B10K) Project - Family phase.</title>
        <authorList>
            <person name="Zhang G."/>
        </authorList>
    </citation>
    <scope>NUCLEOTIDE SEQUENCE [LARGE SCALE GENOMIC DNA]</scope>
    <source>
        <strain evidence="26">B10K-DU-001-74</strain>
        <tissue evidence="26">Muscle</tissue>
    </source>
</reference>
<protein>
    <recommendedName>
        <fullName evidence="21">Lysosomal dipeptide transporter MFSD1</fullName>
    </recommendedName>
    <alternativeName>
        <fullName evidence="22">Major facilitator superfamily domain-containing protein 1</fullName>
    </alternativeName>
</protein>
<dbReference type="Pfam" id="PF07690">
    <property type="entry name" value="MFS_1"/>
    <property type="match status" value="1"/>
</dbReference>
<comment type="catalytic activity">
    <reaction evidence="9">
        <text>L-histidyl-glycine(out) = L-histidyl-glycine(in)</text>
        <dbReference type="Rhea" id="RHEA:79395"/>
        <dbReference type="ChEBI" id="CHEBI:229957"/>
    </reaction>
</comment>
<evidence type="ECO:0000256" key="11">
    <source>
        <dbReference type="ARBA" id="ARBA00044884"/>
    </source>
</evidence>
<dbReference type="GO" id="GO:0022857">
    <property type="term" value="F:transmembrane transporter activity"/>
    <property type="evidence" value="ECO:0007669"/>
    <property type="project" value="InterPro"/>
</dbReference>
<evidence type="ECO:0000313" key="26">
    <source>
        <dbReference type="EMBL" id="NXM88008.1"/>
    </source>
</evidence>
<feature type="transmembrane region" description="Helical" evidence="25">
    <location>
        <begin position="208"/>
        <end position="232"/>
    </location>
</feature>
<feature type="transmembrane region" description="Helical" evidence="25">
    <location>
        <begin position="411"/>
        <end position="435"/>
    </location>
</feature>
<dbReference type="Proteomes" id="UP000565754">
    <property type="component" value="Unassembled WGS sequence"/>
</dbReference>
<keyword evidence="3" id="KW-0813">Transport</keyword>
<feature type="transmembrane region" description="Helical" evidence="25">
    <location>
        <begin position="40"/>
        <end position="57"/>
    </location>
</feature>
<comment type="catalytic activity">
    <reaction evidence="14">
        <text>L-aspartyl-L-lysine(out) = L-aspartyl-L-lysine(in)</text>
        <dbReference type="Rhea" id="RHEA:79411"/>
        <dbReference type="ChEBI" id="CHEBI:229953"/>
    </reaction>
</comment>
<proteinExistence type="inferred from homology"/>
<comment type="caution">
    <text evidence="26">The sequence shown here is derived from an EMBL/GenBank/DDBJ whole genome shotgun (WGS) entry which is preliminary data.</text>
</comment>
<dbReference type="GO" id="GO:0005765">
    <property type="term" value="C:lysosomal membrane"/>
    <property type="evidence" value="ECO:0007669"/>
    <property type="project" value="UniProtKB-SubCell"/>
</dbReference>
<organism evidence="26 27">
    <name type="scientific">Oenanthe oenanthe</name>
    <name type="common">Northern wheatear</name>
    <dbReference type="NCBI Taxonomy" id="279966"/>
    <lineage>
        <taxon>Eukaryota</taxon>
        <taxon>Metazoa</taxon>
        <taxon>Chordata</taxon>
        <taxon>Craniata</taxon>
        <taxon>Vertebrata</taxon>
        <taxon>Euteleostomi</taxon>
        <taxon>Archelosauria</taxon>
        <taxon>Archosauria</taxon>
        <taxon>Dinosauria</taxon>
        <taxon>Saurischia</taxon>
        <taxon>Theropoda</taxon>
        <taxon>Coelurosauria</taxon>
        <taxon>Aves</taxon>
        <taxon>Neognathae</taxon>
        <taxon>Neoaves</taxon>
        <taxon>Telluraves</taxon>
        <taxon>Australaves</taxon>
        <taxon>Passeriformes</taxon>
        <taxon>Muscicapidae</taxon>
        <taxon>Oenanthe</taxon>
    </lineage>
</organism>
<evidence type="ECO:0000256" key="21">
    <source>
        <dbReference type="ARBA" id="ARBA00044985"/>
    </source>
</evidence>
<feature type="transmembrane region" description="Helical" evidence="25">
    <location>
        <begin position="301"/>
        <end position="321"/>
    </location>
</feature>
<dbReference type="InterPro" id="IPR052187">
    <property type="entry name" value="MFSD1"/>
</dbReference>
<evidence type="ECO:0000256" key="3">
    <source>
        <dbReference type="ARBA" id="ARBA00022448"/>
    </source>
</evidence>
<evidence type="ECO:0000256" key="17">
    <source>
        <dbReference type="ARBA" id="ARBA00044903"/>
    </source>
</evidence>
<feature type="transmembrane region" description="Helical" evidence="25">
    <location>
        <begin position="328"/>
        <end position="350"/>
    </location>
</feature>
<evidence type="ECO:0000256" key="10">
    <source>
        <dbReference type="ARBA" id="ARBA00044881"/>
    </source>
</evidence>
<comment type="catalytic activity">
    <reaction evidence="13">
        <text>L-alpha-aminoacyl-L-lysine(out) = L-alpha-aminoacyl-L-lysine(in)</text>
        <dbReference type="Rhea" id="RHEA:79383"/>
        <dbReference type="ChEBI" id="CHEBI:229966"/>
    </reaction>
</comment>
<evidence type="ECO:0000256" key="15">
    <source>
        <dbReference type="ARBA" id="ARBA00044899"/>
    </source>
</evidence>
<accession>A0A7L1EG01</accession>
<comment type="function">
    <text evidence="23">Lysosomal dipeptide uniporter that selectively exports lysine, arginine or histidine-containing dipeptides with a net positive charge from the lysosome lumen into the cytosol. Could play a role in a specific type of protein O-glycosylation indirectly regulating macrophages migration and tissue invasion. Also essential for liver homeostasis.</text>
</comment>
<evidence type="ECO:0000256" key="23">
    <source>
        <dbReference type="ARBA" id="ARBA00045709"/>
    </source>
</evidence>
<comment type="catalytic activity">
    <reaction evidence="17">
        <text>L-arginyl-glycine(out) = L-arginyl-glycine(in)</text>
        <dbReference type="Rhea" id="RHEA:79391"/>
        <dbReference type="ChEBI" id="CHEBI:229955"/>
    </reaction>
</comment>
<dbReference type="PROSITE" id="PS51257">
    <property type="entry name" value="PROKAR_LIPOPROTEIN"/>
    <property type="match status" value="1"/>
</dbReference>
<evidence type="ECO:0000256" key="7">
    <source>
        <dbReference type="ARBA" id="ARBA00023228"/>
    </source>
</evidence>
<evidence type="ECO:0000256" key="4">
    <source>
        <dbReference type="ARBA" id="ARBA00022692"/>
    </source>
</evidence>
<evidence type="ECO:0000313" key="27">
    <source>
        <dbReference type="Proteomes" id="UP000565754"/>
    </source>
</evidence>
<evidence type="ECO:0000256" key="20">
    <source>
        <dbReference type="ARBA" id="ARBA00044924"/>
    </source>
</evidence>
<feature type="transmembrane region" description="Helical" evidence="25">
    <location>
        <begin position="141"/>
        <end position="162"/>
    </location>
</feature>
<evidence type="ECO:0000256" key="5">
    <source>
        <dbReference type="ARBA" id="ARBA00022989"/>
    </source>
</evidence>
<dbReference type="PANTHER" id="PTHR23512">
    <property type="entry name" value="MAJOR FACILITATOR SUPERFAMILY DOMAIN-CONTAINING PROTEIN 1"/>
    <property type="match status" value="1"/>
</dbReference>
<dbReference type="CDD" id="cd17340">
    <property type="entry name" value="MFS_MFSD1"/>
    <property type="match status" value="1"/>
</dbReference>
<comment type="catalytic activity">
    <reaction evidence="10">
        <text>L-alpha-aminoacyl-L-arginine(out) = L-alpha-aminoacyl-L-arginine(in)</text>
        <dbReference type="Rhea" id="RHEA:79367"/>
        <dbReference type="ChEBI" id="CHEBI:229968"/>
    </reaction>
</comment>
<keyword evidence="5 25" id="KW-1133">Transmembrane helix</keyword>
<comment type="catalytic activity">
    <reaction evidence="8">
        <text>L-lysyl-L-alanine(out) = L-lysyl-L-alanine(in)</text>
        <dbReference type="Rhea" id="RHEA:79399"/>
        <dbReference type="ChEBI" id="CHEBI:229954"/>
    </reaction>
</comment>
<keyword evidence="4 25" id="KW-0812">Transmembrane</keyword>
<evidence type="ECO:0000256" key="8">
    <source>
        <dbReference type="ARBA" id="ARBA00044876"/>
    </source>
</evidence>
<comment type="catalytic activity">
    <reaction evidence="19">
        <text>L-alanyl-L-lysine(out) = L-alanyl-L-lysine(in)</text>
        <dbReference type="Rhea" id="RHEA:79415"/>
        <dbReference type="ChEBI" id="CHEBI:192470"/>
    </reaction>
</comment>
<evidence type="ECO:0000256" key="22">
    <source>
        <dbReference type="ARBA" id="ARBA00045018"/>
    </source>
</evidence>
<dbReference type="Gene3D" id="1.20.1250.20">
    <property type="entry name" value="MFS general substrate transporter like domains"/>
    <property type="match status" value="2"/>
</dbReference>